<evidence type="ECO:0000259" key="6">
    <source>
        <dbReference type="PROSITE" id="PS50103"/>
    </source>
</evidence>
<evidence type="ECO:0000256" key="2">
    <source>
        <dbReference type="ARBA" id="ARBA00023043"/>
    </source>
</evidence>
<dbReference type="Gene3D" id="3.30.1370.210">
    <property type="match status" value="1"/>
</dbReference>
<feature type="repeat" description="ANK" evidence="3">
    <location>
        <begin position="783"/>
        <end position="816"/>
    </location>
</feature>
<feature type="repeat" description="ANK" evidence="3">
    <location>
        <begin position="986"/>
        <end position="1009"/>
    </location>
</feature>
<dbReference type="PRINTS" id="PR01415">
    <property type="entry name" value="ANKYRIN"/>
</dbReference>
<dbReference type="EMBL" id="UXSR01005324">
    <property type="protein sequence ID" value="VDD81079.1"/>
    <property type="molecule type" value="Genomic_DNA"/>
</dbReference>
<feature type="repeat" description="ANK" evidence="3">
    <location>
        <begin position="533"/>
        <end position="565"/>
    </location>
</feature>
<feature type="repeat" description="ANK" evidence="3">
    <location>
        <begin position="259"/>
        <end position="291"/>
    </location>
</feature>
<keyword evidence="4" id="KW-0479">Metal-binding</keyword>
<feature type="repeat" description="ANK" evidence="3">
    <location>
        <begin position="1400"/>
        <end position="1432"/>
    </location>
</feature>
<feature type="repeat" description="ANK" evidence="3">
    <location>
        <begin position="226"/>
        <end position="258"/>
    </location>
</feature>
<dbReference type="OrthoDB" id="7464126at2759"/>
<dbReference type="SUPFAM" id="SSF48403">
    <property type="entry name" value="Ankyrin repeat"/>
    <property type="match status" value="5"/>
</dbReference>
<evidence type="ECO:0000256" key="3">
    <source>
        <dbReference type="PROSITE-ProRule" id="PRU00023"/>
    </source>
</evidence>
<dbReference type="SMART" id="SM00356">
    <property type="entry name" value="ZnF_C3H1"/>
    <property type="match status" value="2"/>
</dbReference>
<dbReference type="PANTHER" id="PTHR24198">
    <property type="entry name" value="ANKYRIN REPEAT AND PROTEIN KINASE DOMAIN-CONTAINING PROTEIN"/>
    <property type="match status" value="1"/>
</dbReference>
<accession>A0A0R3UI61</accession>
<feature type="repeat" description="ANK" evidence="3">
    <location>
        <begin position="1280"/>
        <end position="1307"/>
    </location>
</feature>
<dbReference type="Proteomes" id="UP000267029">
    <property type="component" value="Unassembled WGS sequence"/>
</dbReference>
<feature type="region of interest" description="Disordered" evidence="5">
    <location>
        <begin position="823"/>
        <end position="857"/>
    </location>
</feature>
<feature type="repeat" description="ANK" evidence="3">
    <location>
        <begin position="1213"/>
        <end position="1245"/>
    </location>
</feature>
<feature type="repeat" description="ANK" evidence="3">
    <location>
        <begin position="1123"/>
        <end position="1155"/>
    </location>
</feature>
<keyword evidence="2 3" id="KW-0040">ANK repeat</keyword>
<evidence type="ECO:0000313" key="8">
    <source>
        <dbReference type="Proteomes" id="UP000267029"/>
    </source>
</evidence>
<dbReference type="STRING" id="53468.A0A0R3UI61"/>
<feature type="repeat" description="ANK" evidence="3">
    <location>
        <begin position="684"/>
        <end position="716"/>
    </location>
</feature>
<feature type="repeat" description="ANK" evidence="3">
    <location>
        <begin position="431"/>
        <end position="453"/>
    </location>
</feature>
<dbReference type="Gene3D" id="1.25.40.20">
    <property type="entry name" value="Ankyrin repeat-containing domain"/>
    <property type="match status" value="10"/>
</dbReference>
<sequence>MPPVVCRHFLAGFCRNGEECAFAHITPRSPQVPSHRYSSSPNARVFPVGTTATSNTTWSAETPRICRFYLMGHCAYGAGYDSLKSPPNWINYQNDESNTRSDRFHFRKADSVGSTPLSGFSFKQTYESLQAKDPVPVAPQTLESFGYKHEEVYSAKESLSRDDLQAYSELDDDFSTIPLLPPPLEYYMADCLLHDAPDIIQAIFIGDKSMLQFPPSTDDVNYRDSHRRTPLHAAAYCGEAEVVEFLLKHNARVNVKDAKWYTPLHRACASNASSVVKLLLENGADRNVREKCWLTPLHVAAINGSLECARLLLLHSSGEGGSGANVNASDRGGHTPLHHAVYGGHYELVRLLLSNGASVNAFDKNDRRAMHWAASCDLISIIDLLCEFGAEVNCRDKSQYTPLHVSAALGHVNVAKQLIERGAELGALTTRGNTPLHIACLNGQKEMVALLLQSLSTQSRSVRPEGAESADDKHGSLLEAIALQNADDYSPLHLSVVTSGDGGCVEQLISAITKRGEGENSVPLDLETPGGSCERTPLHLAAAYGRYRRARMLIDLGANVAARDRWGNTPLHLAAGSGHELVMNTLLQAGARWDTPGDSGATALHCAASAGFALCFTRQAAPFLFELIGLKSLDFKFPLFLHLLMEVAVKEWDALLDVKKKSLDCGDKDYPRHYRFVRALKDDRGRNLVHAAALGGSIDCLRCVLLHGADPFEVDNDGRSPLHLAMISGSLENTQAPRLADPSGPRRHSSQLSKSNVSVETVRKTKSVKEEKLGVDPNAADVHGCTALHLAAAYDTDGCLVRLLLKHGANRYAVASWPSGSQEIFPGAGSSTPSEVAGSVDETPRGGGPPHKPSASSSVDQALAAPVYYPLHLAASTGNAAAVTCLLEGLSSVEACRLILDSASMTPFSSDGPKSSNEPSRYFYSPLFLAACRGQTDCIEVLLDACTTKSTQSEEDIKLEQERDERGGHKAILSKERPCGELADPLGRTPLHYAAHAGHLDACRLLVRHPLSRADPGTKDGVYQWNAVHHSASQGHVAVVNFFLRWQMDQQEKSNRAPTQTGLADVPDEHGRTALMLAAQNRHPGVIELLTTNTSGPASKPDTSKGTQVSHQSMRDVNVTDSYGRTALHRAAANGHTECMKLLLSAGASLTIADFRGRQALHLAASGGQVHSIEFLLRALVRSFSGGTGEAIGDETEGSSEALARLLCPNDSRGFTPLHLAAFSGHLECLQSLIQCRAYRQLRGNTFSPLHCAATRGHVGCLECLLKTYGVAGLKLQDFKGRAPLHIAAMSNHLESLDCILDYLAEKATGCLSAEDALSLCDSRGCTPLMLATRAGAMATCQRLLSVLCVESDASPLFGKTDSDGQTILHHALLAPNEQTSLFLLQRIQDNTLLNRPNSCGLTPLHLAVKAGYHKSVSILLSRGANVFAVDNRGQLPICAVSQSDQASKCLTMMLLSMMPNLRNKLPPGALSVSSGGGGDNDDQSPRTSHNLMGDSIHSSDSEFF</sequence>
<feature type="compositionally biased region" description="Polar residues" evidence="5">
    <location>
        <begin position="750"/>
        <end position="759"/>
    </location>
</feature>
<gene>
    <name evidence="7" type="ORF">MCOS_LOCUS7082</name>
</gene>
<dbReference type="InterPro" id="IPR000571">
    <property type="entry name" value="Znf_CCCH"/>
</dbReference>
<dbReference type="SMART" id="SM00248">
    <property type="entry name" value="ANK"/>
    <property type="match status" value="27"/>
</dbReference>
<feature type="repeat" description="ANK" evidence="3">
    <location>
        <begin position="332"/>
        <end position="364"/>
    </location>
</feature>
<dbReference type="Pfam" id="PF00642">
    <property type="entry name" value="zf-CCCH"/>
    <property type="match status" value="1"/>
</dbReference>
<reference evidence="7 8" key="1">
    <citation type="submission" date="2018-10" db="EMBL/GenBank/DDBJ databases">
        <authorList>
            <consortium name="Pathogen Informatics"/>
        </authorList>
    </citation>
    <scope>NUCLEOTIDE SEQUENCE [LARGE SCALE GENOMIC DNA]</scope>
</reference>
<keyword evidence="8" id="KW-1185">Reference proteome</keyword>
<feature type="region of interest" description="Disordered" evidence="5">
    <location>
        <begin position="735"/>
        <end position="765"/>
    </location>
</feature>
<feature type="zinc finger region" description="C3H1-type" evidence="4">
    <location>
        <begin position="1"/>
        <end position="27"/>
    </location>
</feature>
<dbReference type="PANTHER" id="PTHR24198:SF193">
    <property type="match status" value="1"/>
</dbReference>
<dbReference type="GO" id="GO:0010468">
    <property type="term" value="P:regulation of gene expression"/>
    <property type="evidence" value="ECO:0007669"/>
    <property type="project" value="UniProtKB-ARBA"/>
</dbReference>
<dbReference type="InterPro" id="IPR002110">
    <property type="entry name" value="Ankyrin_rpt"/>
</dbReference>
<dbReference type="Pfam" id="PF13637">
    <property type="entry name" value="Ank_4"/>
    <property type="match status" value="1"/>
</dbReference>
<dbReference type="Pfam" id="PF00023">
    <property type="entry name" value="Ank"/>
    <property type="match status" value="4"/>
</dbReference>
<keyword evidence="4" id="KW-0863">Zinc-finger</keyword>
<organism evidence="7 8">
    <name type="scientific">Mesocestoides corti</name>
    <name type="common">Flatworm</name>
    <dbReference type="NCBI Taxonomy" id="53468"/>
    <lineage>
        <taxon>Eukaryota</taxon>
        <taxon>Metazoa</taxon>
        <taxon>Spiralia</taxon>
        <taxon>Lophotrochozoa</taxon>
        <taxon>Platyhelminthes</taxon>
        <taxon>Cestoda</taxon>
        <taxon>Eucestoda</taxon>
        <taxon>Cyclophyllidea</taxon>
        <taxon>Mesocestoididae</taxon>
        <taxon>Mesocestoides</taxon>
    </lineage>
</organism>
<evidence type="ECO:0000256" key="4">
    <source>
        <dbReference type="PROSITE-ProRule" id="PRU00723"/>
    </source>
</evidence>
<feature type="region of interest" description="Disordered" evidence="5">
    <location>
        <begin position="1092"/>
        <end position="1112"/>
    </location>
</feature>
<dbReference type="InterPro" id="IPR036770">
    <property type="entry name" value="Ankyrin_rpt-contain_sf"/>
</dbReference>
<dbReference type="PROSITE" id="PS50297">
    <property type="entry name" value="ANK_REP_REGION"/>
    <property type="match status" value="13"/>
</dbReference>
<evidence type="ECO:0000256" key="5">
    <source>
        <dbReference type="SAM" id="MobiDB-lite"/>
    </source>
</evidence>
<evidence type="ECO:0000256" key="1">
    <source>
        <dbReference type="ARBA" id="ARBA00022737"/>
    </source>
</evidence>
<dbReference type="PROSITE" id="PS50088">
    <property type="entry name" value="ANK_REPEAT"/>
    <property type="match status" value="15"/>
</dbReference>
<feature type="region of interest" description="Disordered" evidence="5">
    <location>
        <begin position="1467"/>
        <end position="1505"/>
    </location>
</feature>
<feature type="domain" description="C3H1-type" evidence="6">
    <location>
        <begin position="1"/>
        <end position="27"/>
    </location>
</feature>
<name>A0A0R3UI61_MESCO</name>
<dbReference type="Pfam" id="PF12796">
    <property type="entry name" value="Ank_2"/>
    <property type="match status" value="7"/>
</dbReference>
<dbReference type="GO" id="GO:0008270">
    <property type="term" value="F:zinc ion binding"/>
    <property type="evidence" value="ECO:0007669"/>
    <property type="project" value="UniProtKB-KW"/>
</dbReference>
<dbReference type="PROSITE" id="PS50103">
    <property type="entry name" value="ZF_C3H1"/>
    <property type="match status" value="1"/>
</dbReference>
<feature type="repeat" description="ANK" evidence="3">
    <location>
        <begin position="365"/>
        <end position="397"/>
    </location>
</feature>
<keyword evidence="1" id="KW-0677">Repeat</keyword>
<proteinExistence type="predicted"/>
<evidence type="ECO:0000313" key="7">
    <source>
        <dbReference type="EMBL" id="VDD81079.1"/>
    </source>
</evidence>
<protein>
    <recommendedName>
        <fullName evidence="6">C3H1-type domain-containing protein</fullName>
    </recommendedName>
</protein>
<feature type="repeat" description="ANK" evidence="3">
    <location>
        <begin position="398"/>
        <end position="430"/>
    </location>
</feature>
<feature type="repeat" description="ANK" evidence="3">
    <location>
        <begin position="566"/>
        <end position="598"/>
    </location>
</feature>
<keyword evidence="4" id="KW-0862">Zinc</keyword>